<feature type="compositionally biased region" description="Low complexity" evidence="1">
    <location>
        <begin position="238"/>
        <end position="249"/>
    </location>
</feature>
<dbReference type="SUPFAM" id="SSF54523">
    <property type="entry name" value="Pili subunits"/>
    <property type="match status" value="1"/>
</dbReference>
<feature type="transmembrane region" description="Helical" evidence="2">
    <location>
        <begin position="12"/>
        <end position="36"/>
    </location>
</feature>
<dbReference type="Pfam" id="PF07963">
    <property type="entry name" value="N_methyl"/>
    <property type="match status" value="1"/>
</dbReference>
<accession>A0A847D1W7</accession>
<dbReference type="InterPro" id="IPR012902">
    <property type="entry name" value="N_methyl_site"/>
</dbReference>
<evidence type="ECO:0000313" key="4">
    <source>
        <dbReference type="Proteomes" id="UP000545876"/>
    </source>
</evidence>
<name>A0A847D1W7_9BACT</name>
<evidence type="ECO:0000256" key="1">
    <source>
        <dbReference type="SAM" id="MobiDB-lite"/>
    </source>
</evidence>
<evidence type="ECO:0000256" key="2">
    <source>
        <dbReference type="SAM" id="Phobius"/>
    </source>
</evidence>
<dbReference type="EMBL" id="JAAZBX010000007">
    <property type="protein sequence ID" value="NLD25463.1"/>
    <property type="molecule type" value="Genomic_DNA"/>
</dbReference>
<dbReference type="InterPro" id="IPR045584">
    <property type="entry name" value="Pilin-like"/>
</dbReference>
<proteinExistence type="predicted"/>
<sequence>MKKKSYKAFTLVEMLIVMGILVILIVVGVAAGRFSIDKSNEIAHKNGATQLYQAAQSFYTDNGVFPDGSQPDGTPISIEQMTAEGGSLKNYLDLGLFNGGSEATYYYSTNTSKQAVLICVTLGGIDDELQKGIICVGNGFGDPTMGEGFGTITKEKYLPVEDPASYELIKKAKTRSNWDGRTWTPIKEEPTYDPCAPCDPTKNTNCIDGRPSYCDTDDGTDKTLEPIVKDIPSPVIPGSPDDPCSPSCVSDKDTECLDVNSPACM</sequence>
<feature type="region of interest" description="Disordered" evidence="1">
    <location>
        <begin position="232"/>
        <end position="252"/>
    </location>
</feature>
<comment type="caution">
    <text evidence="3">The sequence shown here is derived from an EMBL/GenBank/DDBJ whole genome shotgun (WGS) entry which is preliminary data.</text>
</comment>
<dbReference type="NCBIfam" id="TIGR02532">
    <property type="entry name" value="IV_pilin_GFxxxE"/>
    <property type="match status" value="1"/>
</dbReference>
<protein>
    <submittedName>
        <fullName evidence="3">Type II secretion system protein</fullName>
    </submittedName>
</protein>
<keyword evidence="2" id="KW-0472">Membrane</keyword>
<keyword evidence="2" id="KW-1133">Transmembrane helix</keyword>
<gene>
    <name evidence="3" type="ORF">GX656_02380</name>
</gene>
<dbReference type="AlphaFoldDB" id="A0A847D1W7"/>
<reference evidence="3 4" key="1">
    <citation type="journal article" date="2020" name="Biotechnol. Biofuels">
        <title>New insights from the biogas microbiome by comprehensive genome-resolved metagenomics of nearly 1600 species originating from multiple anaerobic digesters.</title>
        <authorList>
            <person name="Campanaro S."/>
            <person name="Treu L."/>
            <person name="Rodriguez-R L.M."/>
            <person name="Kovalovszki A."/>
            <person name="Ziels R.M."/>
            <person name="Maus I."/>
            <person name="Zhu X."/>
            <person name="Kougias P.G."/>
            <person name="Basile A."/>
            <person name="Luo G."/>
            <person name="Schluter A."/>
            <person name="Konstantinidis K.T."/>
            <person name="Angelidaki I."/>
        </authorList>
    </citation>
    <scope>NUCLEOTIDE SEQUENCE [LARGE SCALE GENOMIC DNA]</scope>
    <source>
        <strain evidence="3">AS06rmzACSIP_65</strain>
    </source>
</reference>
<keyword evidence="2" id="KW-0812">Transmembrane</keyword>
<dbReference type="Gene3D" id="3.30.700.10">
    <property type="entry name" value="Glycoprotein, Type 4 Pilin"/>
    <property type="match status" value="1"/>
</dbReference>
<evidence type="ECO:0000313" key="3">
    <source>
        <dbReference type="EMBL" id="NLD25463.1"/>
    </source>
</evidence>
<dbReference type="Proteomes" id="UP000545876">
    <property type="component" value="Unassembled WGS sequence"/>
</dbReference>
<organism evidence="3 4">
    <name type="scientific">Candidatus Dojkabacteria bacterium</name>
    <dbReference type="NCBI Taxonomy" id="2099670"/>
    <lineage>
        <taxon>Bacteria</taxon>
        <taxon>Candidatus Dojkabacteria</taxon>
    </lineage>
</organism>